<protein>
    <recommendedName>
        <fullName evidence="3">VCBS repeat-containing protein</fullName>
    </recommendedName>
</protein>
<dbReference type="PROSITE" id="PS51257">
    <property type="entry name" value="PROKAR_LIPOPROTEIN"/>
    <property type="match status" value="1"/>
</dbReference>
<evidence type="ECO:0008006" key="3">
    <source>
        <dbReference type="Google" id="ProtNLM"/>
    </source>
</evidence>
<organism evidence="1 2">
    <name type="scientific">Pedobacter frigiditerrae</name>
    <dbReference type="NCBI Taxonomy" id="2530452"/>
    <lineage>
        <taxon>Bacteria</taxon>
        <taxon>Pseudomonadati</taxon>
        <taxon>Bacteroidota</taxon>
        <taxon>Sphingobacteriia</taxon>
        <taxon>Sphingobacteriales</taxon>
        <taxon>Sphingobacteriaceae</taxon>
        <taxon>Pedobacter</taxon>
    </lineage>
</organism>
<dbReference type="EMBL" id="SJSK01000001">
    <property type="protein sequence ID" value="TCC94524.1"/>
    <property type="molecule type" value="Genomic_DNA"/>
</dbReference>
<evidence type="ECO:0000313" key="1">
    <source>
        <dbReference type="EMBL" id="TCC94524.1"/>
    </source>
</evidence>
<dbReference type="AlphaFoldDB" id="A0A4R0N8H0"/>
<gene>
    <name evidence="1" type="ORF">EZ428_07070</name>
</gene>
<reference evidence="1 2" key="1">
    <citation type="submission" date="2019-02" db="EMBL/GenBank/DDBJ databases">
        <title>Pedobacter sp. RP-1-13 sp. nov., isolated from Arctic soil.</title>
        <authorList>
            <person name="Dahal R.H."/>
        </authorList>
    </citation>
    <scope>NUCLEOTIDE SEQUENCE [LARGE SCALE GENOMIC DNA]</scope>
    <source>
        <strain evidence="1 2">RP-1-13</strain>
    </source>
</reference>
<name>A0A4R0N8H0_9SPHI</name>
<dbReference type="Proteomes" id="UP000292884">
    <property type="component" value="Unassembled WGS sequence"/>
</dbReference>
<proteinExistence type="predicted"/>
<evidence type="ECO:0000313" key="2">
    <source>
        <dbReference type="Proteomes" id="UP000292884"/>
    </source>
</evidence>
<accession>A0A4R0N8H0</accession>
<sequence>MNKIWIYFLAFAVLAACKGKVKTEEKTDVQIDSPKVKIDVDTTKQEIDTVLIAATDTAFVVKDKLIKDDIGDKRKEYIINVFFSNAKFPKLTYKNAIGADLAWAGDLNGDGVQELLLRPDWFSSCWASINLFSLKGNKWKLIKKGSMYFCSDEYPLPKRVVKTETGFGLLTDSLAEDKFITLKREIKF</sequence>
<keyword evidence="2" id="KW-1185">Reference proteome</keyword>
<dbReference type="OrthoDB" id="637392at2"/>
<dbReference type="RefSeq" id="WP_131552383.1">
    <property type="nucleotide sequence ID" value="NZ_SJSK01000001.1"/>
</dbReference>
<comment type="caution">
    <text evidence="1">The sequence shown here is derived from an EMBL/GenBank/DDBJ whole genome shotgun (WGS) entry which is preliminary data.</text>
</comment>